<dbReference type="SUPFAM" id="SSF53335">
    <property type="entry name" value="S-adenosyl-L-methionine-dependent methyltransferases"/>
    <property type="match status" value="1"/>
</dbReference>
<gene>
    <name evidence="5" type="ORF">I7X43_07825</name>
</gene>
<evidence type="ECO:0000256" key="2">
    <source>
        <dbReference type="ARBA" id="ARBA00022679"/>
    </source>
</evidence>
<keyword evidence="6" id="KW-1185">Reference proteome</keyword>
<dbReference type="Gene3D" id="3.40.50.150">
    <property type="entry name" value="Vaccinia Virus protein VP39"/>
    <property type="match status" value="1"/>
</dbReference>
<dbReference type="AlphaFoldDB" id="A0A931IU34"/>
<keyword evidence="1 5" id="KW-0489">Methyltransferase</keyword>
<keyword evidence="4" id="KW-0472">Membrane</keyword>
<evidence type="ECO:0000256" key="1">
    <source>
        <dbReference type="ARBA" id="ARBA00022603"/>
    </source>
</evidence>
<reference evidence="5" key="1">
    <citation type="submission" date="2020-12" db="EMBL/GenBank/DDBJ databases">
        <title>The genome sequence of Inhella sp. 4Y17.</title>
        <authorList>
            <person name="Liu Y."/>
        </authorList>
    </citation>
    <scope>NUCLEOTIDE SEQUENCE</scope>
    <source>
        <strain evidence="5">4Y10</strain>
    </source>
</reference>
<organism evidence="5 6">
    <name type="scientific">Inhella gelatinilytica</name>
    <dbReference type="NCBI Taxonomy" id="2795030"/>
    <lineage>
        <taxon>Bacteria</taxon>
        <taxon>Pseudomonadati</taxon>
        <taxon>Pseudomonadota</taxon>
        <taxon>Betaproteobacteria</taxon>
        <taxon>Burkholderiales</taxon>
        <taxon>Sphaerotilaceae</taxon>
        <taxon>Inhella</taxon>
    </lineage>
</organism>
<evidence type="ECO:0000313" key="5">
    <source>
        <dbReference type="EMBL" id="MBH9552760.1"/>
    </source>
</evidence>
<dbReference type="GO" id="GO:0016279">
    <property type="term" value="F:protein-lysine N-methyltransferase activity"/>
    <property type="evidence" value="ECO:0007669"/>
    <property type="project" value="InterPro"/>
</dbReference>
<dbReference type="EMBL" id="JAEDAL010000002">
    <property type="protein sequence ID" value="MBH9552760.1"/>
    <property type="molecule type" value="Genomic_DNA"/>
</dbReference>
<dbReference type="GO" id="GO:0032259">
    <property type="term" value="P:methylation"/>
    <property type="evidence" value="ECO:0007669"/>
    <property type="project" value="UniProtKB-KW"/>
</dbReference>
<keyword evidence="4" id="KW-1133">Transmembrane helix</keyword>
<dbReference type="PANTHER" id="PTHR13610:SF9">
    <property type="entry name" value="FI06469P"/>
    <property type="match status" value="1"/>
</dbReference>
<dbReference type="PANTHER" id="PTHR13610">
    <property type="entry name" value="METHYLTRANSFERASE DOMAIN-CONTAINING PROTEIN"/>
    <property type="match status" value="1"/>
</dbReference>
<keyword evidence="3" id="KW-0949">S-adenosyl-L-methionine</keyword>
<comment type="caution">
    <text evidence="5">The sequence shown here is derived from an EMBL/GenBank/DDBJ whole genome shotgun (WGS) entry which is preliminary data.</text>
</comment>
<evidence type="ECO:0000313" key="6">
    <source>
        <dbReference type="Proteomes" id="UP000620139"/>
    </source>
</evidence>
<dbReference type="InterPro" id="IPR029063">
    <property type="entry name" value="SAM-dependent_MTases_sf"/>
</dbReference>
<keyword evidence="4" id="KW-0812">Transmembrane</keyword>
<evidence type="ECO:0000256" key="3">
    <source>
        <dbReference type="ARBA" id="ARBA00022691"/>
    </source>
</evidence>
<dbReference type="InterPro" id="IPR026170">
    <property type="entry name" value="FAM173A/B"/>
</dbReference>
<name>A0A931IU34_9BURK</name>
<evidence type="ECO:0000256" key="4">
    <source>
        <dbReference type="SAM" id="Phobius"/>
    </source>
</evidence>
<proteinExistence type="predicted"/>
<protein>
    <submittedName>
        <fullName evidence="5">Class I SAM-dependent methyltransferase</fullName>
    </submittedName>
</protein>
<feature type="transmembrane region" description="Helical" evidence="4">
    <location>
        <begin position="29"/>
        <end position="53"/>
    </location>
</feature>
<sequence length="206" mass="22665">MAGLTCAGLAGLHRRPARRWITLLGLPVAYGLVSAAIPAWIWLLSAVLILVLYPPNRWGEAPLYLTPASALSGVGLQLQLPSGGRGLDAGCGSGAGLRALRREWPQLVWSGTEASALLAQWTRWRCPWATIRCGDLWLDDWRSETLVYVFLRPESMEKVREKARAELQPGACLLSLDFPLPDVKPSASWPAGGRHRLYLYRAEALN</sequence>
<accession>A0A931IU34</accession>
<dbReference type="RefSeq" id="WP_198100341.1">
    <property type="nucleotide sequence ID" value="NZ_JAEDAL010000002.1"/>
</dbReference>
<keyword evidence="2" id="KW-0808">Transferase</keyword>
<dbReference type="Proteomes" id="UP000620139">
    <property type="component" value="Unassembled WGS sequence"/>
</dbReference>